<evidence type="ECO:0000256" key="4">
    <source>
        <dbReference type="ARBA" id="ARBA00022853"/>
    </source>
</evidence>
<dbReference type="PROSITE" id="PS51184">
    <property type="entry name" value="JMJC"/>
    <property type="match status" value="1"/>
</dbReference>
<keyword evidence="14" id="KW-1185">Reference proteome</keyword>
<dbReference type="Proteomes" id="UP001210925">
    <property type="component" value="Unassembled WGS sequence"/>
</dbReference>
<dbReference type="GO" id="GO:0033749">
    <property type="term" value="F:histone H4R3 demethylase activity"/>
    <property type="evidence" value="ECO:0007669"/>
    <property type="project" value="TreeGrafter"/>
</dbReference>
<evidence type="ECO:0000313" key="13">
    <source>
        <dbReference type="EMBL" id="KAJ3250668.1"/>
    </source>
</evidence>
<gene>
    <name evidence="13" type="ORF">HK103_003281</name>
</gene>
<evidence type="ECO:0000313" key="14">
    <source>
        <dbReference type="Proteomes" id="UP001210925"/>
    </source>
</evidence>
<name>A0AAD5XZS6_9FUNG</name>
<proteinExistence type="inferred from homology"/>
<evidence type="ECO:0000256" key="7">
    <source>
        <dbReference type="ARBA" id="ARBA00023004"/>
    </source>
</evidence>
<keyword evidence="10" id="KW-0539">Nucleus</keyword>
<comment type="cofactor">
    <cofactor evidence="1">
        <name>Fe(2+)</name>
        <dbReference type="ChEBI" id="CHEBI:29033"/>
    </cofactor>
</comment>
<evidence type="ECO:0000256" key="6">
    <source>
        <dbReference type="ARBA" id="ARBA00023002"/>
    </source>
</evidence>
<dbReference type="EMBL" id="JADGKB010000234">
    <property type="protein sequence ID" value="KAJ3250668.1"/>
    <property type="molecule type" value="Genomic_DNA"/>
</dbReference>
<keyword evidence="7" id="KW-0408">Iron</keyword>
<dbReference type="PANTHER" id="PTHR12480:SF32">
    <property type="entry name" value="BIFUNCTIONAL ARGININE DEMETHYLASE AND LYSYL-HYDROXYLASE JMJD6"/>
    <property type="match status" value="1"/>
</dbReference>
<dbReference type="GO" id="GO:0046872">
    <property type="term" value="F:metal ion binding"/>
    <property type="evidence" value="ECO:0007669"/>
    <property type="project" value="UniProtKB-KW"/>
</dbReference>
<keyword evidence="8" id="KW-0805">Transcription regulation</keyword>
<evidence type="ECO:0000256" key="9">
    <source>
        <dbReference type="ARBA" id="ARBA00023163"/>
    </source>
</evidence>
<dbReference type="GO" id="GO:0106140">
    <property type="term" value="F:P-TEFb complex binding"/>
    <property type="evidence" value="ECO:0007669"/>
    <property type="project" value="TreeGrafter"/>
</dbReference>
<dbReference type="InterPro" id="IPR041667">
    <property type="entry name" value="Cupin_8"/>
</dbReference>
<dbReference type="Gene3D" id="2.60.120.650">
    <property type="entry name" value="Cupin"/>
    <property type="match status" value="1"/>
</dbReference>
<keyword evidence="5" id="KW-0223">Dioxygenase</keyword>
<keyword evidence="6" id="KW-0560">Oxidoreductase</keyword>
<evidence type="ECO:0000256" key="10">
    <source>
        <dbReference type="ARBA" id="ARBA00023242"/>
    </source>
</evidence>
<dbReference type="Pfam" id="PF13621">
    <property type="entry name" value="Cupin_8"/>
    <property type="match status" value="1"/>
</dbReference>
<dbReference type="GO" id="GO:0005737">
    <property type="term" value="C:cytoplasm"/>
    <property type="evidence" value="ECO:0007669"/>
    <property type="project" value="TreeGrafter"/>
</dbReference>
<dbReference type="AlphaFoldDB" id="A0AAD5XZS6"/>
<keyword evidence="4" id="KW-0156">Chromatin regulator</keyword>
<evidence type="ECO:0000256" key="1">
    <source>
        <dbReference type="ARBA" id="ARBA00001954"/>
    </source>
</evidence>
<evidence type="ECO:0000256" key="11">
    <source>
        <dbReference type="ARBA" id="ARBA00038068"/>
    </source>
</evidence>
<dbReference type="InterPro" id="IPR003347">
    <property type="entry name" value="JmjC_dom"/>
</dbReference>
<evidence type="ECO:0000256" key="8">
    <source>
        <dbReference type="ARBA" id="ARBA00023015"/>
    </source>
</evidence>
<feature type="domain" description="JmjC" evidence="12">
    <location>
        <begin position="150"/>
        <end position="300"/>
    </location>
</feature>
<evidence type="ECO:0000256" key="3">
    <source>
        <dbReference type="ARBA" id="ARBA00022723"/>
    </source>
</evidence>
<dbReference type="SMART" id="SM00558">
    <property type="entry name" value="JmjC"/>
    <property type="match status" value="1"/>
</dbReference>
<protein>
    <recommendedName>
        <fullName evidence="12">JmjC domain-containing protein</fullName>
    </recommendedName>
</protein>
<keyword evidence="9" id="KW-0804">Transcription</keyword>
<reference evidence="13" key="1">
    <citation type="submission" date="2020-05" db="EMBL/GenBank/DDBJ databases">
        <title>Phylogenomic resolution of chytrid fungi.</title>
        <authorList>
            <person name="Stajich J.E."/>
            <person name="Amses K."/>
            <person name="Simmons R."/>
            <person name="Seto K."/>
            <person name="Myers J."/>
            <person name="Bonds A."/>
            <person name="Quandt C.A."/>
            <person name="Barry K."/>
            <person name="Liu P."/>
            <person name="Grigoriev I."/>
            <person name="Longcore J.E."/>
            <person name="James T.Y."/>
        </authorList>
    </citation>
    <scope>NUCLEOTIDE SEQUENCE</scope>
    <source>
        <strain evidence="13">PLAUS21</strain>
    </source>
</reference>
<dbReference type="PANTHER" id="PTHR12480">
    <property type="entry name" value="ARGININE DEMETHYLASE AND LYSYL-HYDROXYLASE JMJD"/>
    <property type="match status" value="1"/>
</dbReference>
<organism evidence="13 14">
    <name type="scientific">Boothiomyces macroporosus</name>
    <dbReference type="NCBI Taxonomy" id="261099"/>
    <lineage>
        <taxon>Eukaryota</taxon>
        <taxon>Fungi</taxon>
        <taxon>Fungi incertae sedis</taxon>
        <taxon>Chytridiomycota</taxon>
        <taxon>Chytridiomycota incertae sedis</taxon>
        <taxon>Chytridiomycetes</taxon>
        <taxon>Rhizophydiales</taxon>
        <taxon>Terramycetaceae</taxon>
        <taxon>Boothiomyces</taxon>
    </lineage>
</organism>
<keyword evidence="3" id="KW-0479">Metal-binding</keyword>
<evidence type="ECO:0000259" key="12">
    <source>
        <dbReference type="PROSITE" id="PS51184"/>
    </source>
</evidence>
<evidence type="ECO:0000256" key="2">
    <source>
        <dbReference type="ARBA" id="ARBA00004123"/>
    </source>
</evidence>
<dbReference type="InterPro" id="IPR050910">
    <property type="entry name" value="JMJD6_ArgDemeth/LysHydrox"/>
</dbReference>
<sequence length="359" mass="41905">MKLPHVSQEKYNKKIEKCKLKTRSDIQLDQWQRGNYHAHDYYDFKDNLERIDYSTTVEEFEDYIRNGKPVVITGGMDKWPAYKKWTPTYLAYTYRYEKFKVGEDDDENIVYLSAKYFFNYCFREGLKDDSPLYIFDAVDSKHKYDPGSSQATCHLVDDYTVPKYFRNDLLQLGGSRRPPFRWIVIGPGRSGTGMHVDPLAWNALIQGEKRWVLFPPGTSKDLVNPKNIDKEPCTWFATIYPKLKNKIDMIEIRQKPGEIVFVPGGWLHIVMNLNFCIAVTQNFCHPLTFDRVWLETRYSRKKLAAKIYKQLPMELQHTVECLKRLPAIASSSDDSTSESSSDSDIDVVCQCHGIKRRKS</sequence>
<comment type="similarity">
    <text evidence="11">Belongs to the JMJD6 family.</text>
</comment>
<comment type="caution">
    <text evidence="13">The sequence shown here is derived from an EMBL/GenBank/DDBJ whole genome shotgun (WGS) entry which is preliminary data.</text>
</comment>
<dbReference type="SUPFAM" id="SSF51197">
    <property type="entry name" value="Clavaminate synthase-like"/>
    <property type="match status" value="1"/>
</dbReference>
<accession>A0AAD5XZS6</accession>
<evidence type="ECO:0000256" key="5">
    <source>
        <dbReference type="ARBA" id="ARBA00022964"/>
    </source>
</evidence>
<comment type="subcellular location">
    <subcellularLocation>
        <location evidence="2">Nucleus</location>
    </subcellularLocation>
</comment>
<dbReference type="GO" id="GO:0005634">
    <property type="term" value="C:nucleus"/>
    <property type="evidence" value="ECO:0007669"/>
    <property type="project" value="UniProtKB-SubCell"/>
</dbReference>